<reference evidence="2 3" key="1">
    <citation type="submission" date="2016-07" db="EMBL/GenBank/DDBJ databases">
        <title>Pervasive Adenine N6-methylation of Active Genes in Fungi.</title>
        <authorList>
            <consortium name="DOE Joint Genome Institute"/>
            <person name="Mondo S.J."/>
            <person name="Dannebaum R.O."/>
            <person name="Kuo R.C."/>
            <person name="Labutti K."/>
            <person name="Haridas S."/>
            <person name="Kuo A."/>
            <person name="Salamov A."/>
            <person name="Ahrendt S.R."/>
            <person name="Lipzen A."/>
            <person name="Sullivan W."/>
            <person name="Andreopoulos W.B."/>
            <person name="Clum A."/>
            <person name="Lindquist E."/>
            <person name="Daum C."/>
            <person name="Ramamoorthy G.K."/>
            <person name="Gryganskyi A."/>
            <person name="Culley D."/>
            <person name="Magnuson J.K."/>
            <person name="James T.Y."/>
            <person name="O'Malley M.A."/>
            <person name="Stajich J.E."/>
            <person name="Spatafora J.W."/>
            <person name="Visel A."/>
            <person name="Grigoriev I.V."/>
        </authorList>
    </citation>
    <scope>NUCLEOTIDE SEQUENCE [LARGE SCALE GENOMIC DNA]</scope>
    <source>
        <strain evidence="2 3">JEL800</strain>
    </source>
</reference>
<organism evidence="2 3">
    <name type="scientific">Rhizoclosmatium globosum</name>
    <dbReference type="NCBI Taxonomy" id="329046"/>
    <lineage>
        <taxon>Eukaryota</taxon>
        <taxon>Fungi</taxon>
        <taxon>Fungi incertae sedis</taxon>
        <taxon>Chytridiomycota</taxon>
        <taxon>Chytridiomycota incertae sedis</taxon>
        <taxon>Chytridiomycetes</taxon>
        <taxon>Chytridiales</taxon>
        <taxon>Chytriomycetaceae</taxon>
        <taxon>Rhizoclosmatium</taxon>
    </lineage>
</organism>
<feature type="signal peptide" evidence="1">
    <location>
        <begin position="1"/>
        <end position="18"/>
    </location>
</feature>
<feature type="chain" id="PRO_5010988844" evidence="1">
    <location>
        <begin position="19"/>
        <end position="80"/>
    </location>
</feature>
<dbReference type="EMBL" id="MCGO01000001">
    <property type="protein sequence ID" value="ORY53586.1"/>
    <property type="molecule type" value="Genomic_DNA"/>
</dbReference>
<evidence type="ECO:0000256" key="1">
    <source>
        <dbReference type="SAM" id="SignalP"/>
    </source>
</evidence>
<accession>A0A1Y2D396</accession>
<sequence length="80" mass="8662">MRVAKLLVLLFTVTAAHALVIPITTKQAATIQTPIHQEGKGFLKKYDKDVVLVGQKEAEMLIDGLEKDQKGAVIKVPPGV</sequence>
<evidence type="ECO:0000313" key="2">
    <source>
        <dbReference type="EMBL" id="ORY53586.1"/>
    </source>
</evidence>
<protein>
    <submittedName>
        <fullName evidence="2">Uncharacterized protein</fullName>
    </submittedName>
</protein>
<evidence type="ECO:0000313" key="3">
    <source>
        <dbReference type="Proteomes" id="UP000193642"/>
    </source>
</evidence>
<comment type="caution">
    <text evidence="2">The sequence shown here is derived from an EMBL/GenBank/DDBJ whole genome shotgun (WGS) entry which is preliminary data.</text>
</comment>
<dbReference type="Proteomes" id="UP000193642">
    <property type="component" value="Unassembled WGS sequence"/>
</dbReference>
<proteinExistence type="predicted"/>
<gene>
    <name evidence="2" type="ORF">BCR33DRAFT_710981</name>
</gene>
<keyword evidence="1" id="KW-0732">Signal</keyword>
<name>A0A1Y2D396_9FUNG</name>
<keyword evidence="3" id="KW-1185">Reference proteome</keyword>
<dbReference type="AlphaFoldDB" id="A0A1Y2D396"/>